<evidence type="ECO:0000313" key="1">
    <source>
        <dbReference type="EMBL" id="NEM04856.1"/>
    </source>
</evidence>
<reference evidence="1 2" key="1">
    <citation type="submission" date="2019-12" db="EMBL/GenBank/DDBJ databases">
        <title>WGS of CPCC 203550 I12A-02606.</title>
        <authorList>
            <person name="Jiang Z."/>
        </authorList>
    </citation>
    <scope>NUCLEOTIDE SEQUENCE [LARGE SCALE GENOMIC DNA]</scope>
    <source>
        <strain evidence="1 2">I12A-02606</strain>
    </source>
</reference>
<gene>
    <name evidence="1" type="ORF">GCU54_02300</name>
</gene>
<dbReference type="InterPro" id="IPR029068">
    <property type="entry name" value="Glyas_Bleomycin-R_OHBP_Dase"/>
</dbReference>
<proteinExistence type="predicted"/>
<evidence type="ECO:0000313" key="2">
    <source>
        <dbReference type="Proteomes" id="UP000471126"/>
    </source>
</evidence>
<dbReference type="SUPFAM" id="SSF54593">
    <property type="entry name" value="Glyoxalase/Bleomycin resistance protein/Dihydroxybiphenyl dioxygenase"/>
    <property type="match status" value="1"/>
</dbReference>
<dbReference type="Proteomes" id="UP000471126">
    <property type="component" value="Unassembled WGS sequence"/>
</dbReference>
<organism evidence="1 2">
    <name type="scientific">Geodermatophilus normandii</name>
    <dbReference type="NCBI Taxonomy" id="1137989"/>
    <lineage>
        <taxon>Bacteria</taxon>
        <taxon>Bacillati</taxon>
        <taxon>Actinomycetota</taxon>
        <taxon>Actinomycetes</taxon>
        <taxon>Geodermatophilales</taxon>
        <taxon>Geodermatophilaceae</taxon>
        <taxon>Geodermatophilus</taxon>
    </lineage>
</organism>
<protein>
    <submittedName>
        <fullName evidence="1">VOC family protein</fullName>
    </submittedName>
</protein>
<dbReference type="RefSeq" id="WP_163475076.1">
    <property type="nucleotide sequence ID" value="NZ_JAAGWE010000004.1"/>
</dbReference>
<comment type="caution">
    <text evidence="1">The sequence shown here is derived from an EMBL/GenBank/DDBJ whole genome shotgun (WGS) entry which is preliminary data.</text>
</comment>
<dbReference type="Gene3D" id="3.10.180.10">
    <property type="entry name" value="2,3-Dihydroxybiphenyl 1,2-Dioxygenase, domain 1"/>
    <property type="match status" value="1"/>
</dbReference>
<dbReference type="EMBL" id="JAAGWE010000004">
    <property type="protein sequence ID" value="NEM04856.1"/>
    <property type="molecule type" value="Genomic_DNA"/>
</dbReference>
<name>A0A6P0G9K0_9ACTN</name>
<dbReference type="AlphaFoldDB" id="A0A6P0G9K0"/>
<sequence>MAGERTVPLLPCSAIDEVEDFALALGFTTTYRQRRPNPYLAVRREDLDLHWFEQPGHRPEDSYGSCLVVVDDPAELFEAFAAGLRARHGRLPLTGFPRITRPRPRRNADGLTGFSLVDPGGNWIRVVRGGPAGPEPSSRLARSLADAVVAADSRGDVDQAARLLAGALRRAPDADPAERVEALAFLAELSVRRGDPGAARAALAELDAVPGAERAAAARRQAAELAAQLGPTA</sequence>
<accession>A0A6P0G9K0</accession>